<gene>
    <name evidence="1" type="ORF">EJD97_001844</name>
</gene>
<sequence length="163" mass="18347">MVDKSGKVNIMTKTTATRLGLRYTPRNAQLRTVNEAPTQVPGVAQGEQGATLMVPMVKEPKTEGQDRLTAMQLNKNPKKEKLTFVATITSLKEDNGSKKSLPLCAKNFPRRNNVVMPKNPLRIFPPRMEVDRESKLKEIKKQLKELREGIARFNGLLVAHTRI</sequence>
<proteinExistence type="predicted"/>
<organism evidence="1">
    <name type="scientific">Solanum chilense</name>
    <name type="common">Tomato</name>
    <name type="synonym">Lycopersicon chilense</name>
    <dbReference type="NCBI Taxonomy" id="4083"/>
    <lineage>
        <taxon>Eukaryota</taxon>
        <taxon>Viridiplantae</taxon>
        <taxon>Streptophyta</taxon>
        <taxon>Embryophyta</taxon>
        <taxon>Tracheophyta</taxon>
        <taxon>Spermatophyta</taxon>
        <taxon>Magnoliopsida</taxon>
        <taxon>eudicotyledons</taxon>
        <taxon>Gunneridae</taxon>
        <taxon>Pentapetalae</taxon>
        <taxon>asterids</taxon>
        <taxon>lamiids</taxon>
        <taxon>Solanales</taxon>
        <taxon>Solanaceae</taxon>
        <taxon>Solanoideae</taxon>
        <taxon>Solaneae</taxon>
        <taxon>Solanum</taxon>
        <taxon>Solanum subgen. Lycopersicon</taxon>
    </lineage>
</organism>
<reference evidence="1" key="1">
    <citation type="submission" date="2019-05" db="EMBL/GenBank/DDBJ databases">
        <title>The de novo reference genome and transcriptome assemblies of the wild tomato species Solanum chilense.</title>
        <authorList>
            <person name="Stam R."/>
            <person name="Nosenko T."/>
            <person name="Hoerger A.C."/>
            <person name="Stephan W."/>
            <person name="Seidel M.A."/>
            <person name="Kuhn J.M.M."/>
            <person name="Haberer G."/>
            <person name="Tellier A."/>
        </authorList>
    </citation>
    <scope>NUCLEOTIDE SEQUENCE</scope>
    <source>
        <tissue evidence="1">Mature leaves</tissue>
    </source>
</reference>
<protein>
    <submittedName>
        <fullName evidence="1">Uncharacterized protein</fullName>
    </submittedName>
</protein>
<evidence type="ECO:0000313" key="1">
    <source>
        <dbReference type="EMBL" id="TMW99855.1"/>
    </source>
</evidence>
<comment type="caution">
    <text evidence="1">The sequence shown here is derived from an EMBL/GenBank/DDBJ whole genome shotgun (WGS) entry which is preliminary data.</text>
</comment>
<name>A0A6N2BYY4_SOLCI</name>
<dbReference type="EMBL" id="RXGB01001205">
    <property type="protein sequence ID" value="TMW99855.1"/>
    <property type="molecule type" value="Genomic_DNA"/>
</dbReference>
<dbReference type="AlphaFoldDB" id="A0A6N2BYY4"/>
<accession>A0A6N2BYY4</accession>